<reference evidence="3" key="1">
    <citation type="submission" date="2021-05" db="EMBL/GenBank/DDBJ databases">
        <authorList>
            <person name="Sun Q."/>
            <person name="Inoue M."/>
        </authorList>
    </citation>
    <scope>NUCLEOTIDE SEQUENCE</scope>
    <source>
        <strain evidence="3">VKM B-3255</strain>
    </source>
</reference>
<feature type="domain" description="DUF306" evidence="2">
    <location>
        <begin position="180"/>
        <end position="275"/>
    </location>
</feature>
<dbReference type="Gene3D" id="2.80.10.50">
    <property type="match status" value="1"/>
</dbReference>
<keyword evidence="1" id="KW-0732">Signal</keyword>
<dbReference type="CDD" id="cd00257">
    <property type="entry name" value="beta-trefoil_FSCN-like"/>
    <property type="match status" value="1"/>
</dbReference>
<evidence type="ECO:0000256" key="1">
    <source>
        <dbReference type="SAM" id="SignalP"/>
    </source>
</evidence>
<dbReference type="SUPFAM" id="SSF50405">
    <property type="entry name" value="Actin-crosslinking proteins"/>
    <property type="match status" value="1"/>
</dbReference>
<gene>
    <name evidence="3" type="ORF">KIP89_13945</name>
</gene>
<evidence type="ECO:0000313" key="4">
    <source>
        <dbReference type="Proteomes" id="UP001166585"/>
    </source>
</evidence>
<comment type="caution">
    <text evidence="3">The sequence shown here is derived from an EMBL/GenBank/DDBJ whole genome shotgun (WGS) entry which is preliminary data.</text>
</comment>
<evidence type="ECO:0000313" key="3">
    <source>
        <dbReference type="EMBL" id="MBS9478212.1"/>
    </source>
</evidence>
<protein>
    <submittedName>
        <fullName evidence="3">META domain-containing protein</fullName>
    </submittedName>
</protein>
<feature type="signal peptide" evidence="1">
    <location>
        <begin position="1"/>
        <end position="25"/>
    </location>
</feature>
<dbReference type="InterPro" id="IPR005184">
    <property type="entry name" value="DUF306_Meta_HslJ"/>
</dbReference>
<dbReference type="RefSeq" id="WP_213756070.1">
    <property type="nucleotide sequence ID" value="NZ_JAHCQH010000018.1"/>
</dbReference>
<dbReference type="EMBL" id="JAHCQH010000018">
    <property type="protein sequence ID" value="MBS9478212.1"/>
    <property type="molecule type" value="Genomic_DNA"/>
</dbReference>
<keyword evidence="4" id="KW-1185">Reference proteome</keyword>
<sequence length="277" mass="30075">MRRTVIGKCLAAVVALGLMTLPAAADIVMQWASNNANVTQRAGMLVATGNTRDAARFEIVRLEGRRIALRASDGSYVRAGIGPQTLLGTGSPHIRGWETFEMDAHGDAVSLRSVQNGKFVTVDGAGQLTASSDLRGTHAQFRFITVPDRGGPARPETPAASTPRVSWQGQWTRLWIAGADGRGVPAPRESRARFTVGPDMTVSVTAGCNTLHSRMDVRGRQVAFSRVMSTRINCRNAQQIYEQHLASAMANVRSWDYREGQIAFLDASGRRLMQIGR</sequence>
<accession>A0ABS5RCX8</accession>
<feature type="chain" id="PRO_5047212530" evidence="1">
    <location>
        <begin position="26"/>
        <end position="277"/>
    </location>
</feature>
<dbReference type="Proteomes" id="UP001166585">
    <property type="component" value="Unassembled WGS sequence"/>
</dbReference>
<name>A0ABS5RCX8_9HYPH</name>
<evidence type="ECO:0000259" key="2">
    <source>
        <dbReference type="Pfam" id="PF03724"/>
    </source>
</evidence>
<dbReference type="InterPro" id="IPR008999">
    <property type="entry name" value="Actin-crosslinking"/>
</dbReference>
<dbReference type="Gene3D" id="2.40.128.270">
    <property type="match status" value="1"/>
</dbReference>
<proteinExistence type="predicted"/>
<organism evidence="3 4">
    <name type="scientific">Ancylobacter radicis</name>
    <dbReference type="NCBI Taxonomy" id="2836179"/>
    <lineage>
        <taxon>Bacteria</taxon>
        <taxon>Pseudomonadati</taxon>
        <taxon>Pseudomonadota</taxon>
        <taxon>Alphaproteobacteria</taxon>
        <taxon>Hyphomicrobiales</taxon>
        <taxon>Xanthobacteraceae</taxon>
        <taxon>Ancylobacter</taxon>
    </lineage>
</organism>
<dbReference type="InterPro" id="IPR038670">
    <property type="entry name" value="HslJ-like_sf"/>
</dbReference>
<dbReference type="Pfam" id="PF03724">
    <property type="entry name" value="META"/>
    <property type="match status" value="1"/>
</dbReference>